<organism evidence="1 2">
    <name type="scientific">Fodinibius halophilus</name>
    <dbReference type="NCBI Taxonomy" id="1736908"/>
    <lineage>
        <taxon>Bacteria</taxon>
        <taxon>Pseudomonadati</taxon>
        <taxon>Balneolota</taxon>
        <taxon>Balneolia</taxon>
        <taxon>Balneolales</taxon>
        <taxon>Balneolaceae</taxon>
        <taxon>Fodinibius</taxon>
    </lineage>
</organism>
<name>A0A6M1T330_9BACT</name>
<dbReference type="AlphaFoldDB" id="A0A6M1T330"/>
<evidence type="ECO:0000313" key="2">
    <source>
        <dbReference type="Proteomes" id="UP000479132"/>
    </source>
</evidence>
<dbReference type="EMBL" id="JAALLS010000001">
    <property type="protein sequence ID" value="NGP87023.1"/>
    <property type="molecule type" value="Genomic_DNA"/>
</dbReference>
<dbReference type="Proteomes" id="UP000479132">
    <property type="component" value="Unassembled WGS sequence"/>
</dbReference>
<gene>
    <name evidence="1" type="ORF">G3569_01550</name>
</gene>
<proteinExistence type="predicted"/>
<comment type="caution">
    <text evidence="1">The sequence shown here is derived from an EMBL/GenBank/DDBJ whole genome shotgun (WGS) entry which is preliminary data.</text>
</comment>
<sequence length="213" mass="24529">MMISSSIRRLLLLLVGGMIVVLAACDSAPVDKRYLESEDYKQFRKTQKEEYVAQVDNRRTLEKYLNTLVQCKKTTELSFPLQITKNVLKKEGGNCGALTNYFSTGFKVKMVGYSFFKPIFIRWVLLQRETVYKNIELLAVTHKGTTMLDFQKVGKFRKNLSQNISTDIRVSQKGDFVYITSVSERNLIYPIEQQQVITNGYIVNRNGKVSIQQ</sequence>
<accession>A0A6M1T330</accession>
<dbReference type="RefSeq" id="WP_165265369.1">
    <property type="nucleotide sequence ID" value="NZ_JAALLS010000001.1"/>
</dbReference>
<reference evidence="1 2" key="1">
    <citation type="submission" date="2020-02" db="EMBL/GenBank/DDBJ databases">
        <title>Aliifodinibius halophilus 2W32, complete genome.</title>
        <authorList>
            <person name="Li Y."/>
            <person name="Wu S."/>
        </authorList>
    </citation>
    <scope>NUCLEOTIDE SEQUENCE [LARGE SCALE GENOMIC DNA]</scope>
    <source>
        <strain evidence="1 2">2W32</strain>
    </source>
</reference>
<evidence type="ECO:0000313" key="1">
    <source>
        <dbReference type="EMBL" id="NGP87023.1"/>
    </source>
</evidence>
<keyword evidence="2" id="KW-1185">Reference proteome</keyword>
<protein>
    <submittedName>
        <fullName evidence="1">Uncharacterized protein</fullName>
    </submittedName>
</protein>